<accession>A0ABU6YSY0</accession>
<organism evidence="2 3">
    <name type="scientific">Stylosanthes scabra</name>
    <dbReference type="NCBI Taxonomy" id="79078"/>
    <lineage>
        <taxon>Eukaryota</taxon>
        <taxon>Viridiplantae</taxon>
        <taxon>Streptophyta</taxon>
        <taxon>Embryophyta</taxon>
        <taxon>Tracheophyta</taxon>
        <taxon>Spermatophyta</taxon>
        <taxon>Magnoliopsida</taxon>
        <taxon>eudicotyledons</taxon>
        <taxon>Gunneridae</taxon>
        <taxon>Pentapetalae</taxon>
        <taxon>rosids</taxon>
        <taxon>fabids</taxon>
        <taxon>Fabales</taxon>
        <taxon>Fabaceae</taxon>
        <taxon>Papilionoideae</taxon>
        <taxon>50 kb inversion clade</taxon>
        <taxon>dalbergioids sensu lato</taxon>
        <taxon>Dalbergieae</taxon>
        <taxon>Pterocarpus clade</taxon>
        <taxon>Stylosanthes</taxon>
    </lineage>
</organism>
<keyword evidence="1" id="KW-1133">Transmembrane helix</keyword>
<feature type="transmembrane region" description="Helical" evidence="1">
    <location>
        <begin position="132"/>
        <end position="153"/>
    </location>
</feature>
<evidence type="ECO:0000313" key="2">
    <source>
        <dbReference type="EMBL" id="MED6213520.1"/>
    </source>
</evidence>
<reference evidence="2 3" key="1">
    <citation type="journal article" date="2023" name="Plants (Basel)">
        <title>Bridging the Gap: Combining Genomics and Transcriptomics Approaches to Understand Stylosanthes scabra, an Orphan Legume from the Brazilian Caatinga.</title>
        <authorList>
            <person name="Ferreira-Neto J.R.C."/>
            <person name="da Silva M.D."/>
            <person name="Binneck E."/>
            <person name="de Melo N.F."/>
            <person name="da Silva R.H."/>
            <person name="de Melo A.L.T.M."/>
            <person name="Pandolfi V."/>
            <person name="Bustamante F.O."/>
            <person name="Brasileiro-Vidal A.C."/>
            <person name="Benko-Iseppon A.M."/>
        </authorList>
    </citation>
    <scope>NUCLEOTIDE SEQUENCE [LARGE SCALE GENOMIC DNA]</scope>
    <source>
        <tissue evidence="2">Leaves</tissue>
    </source>
</reference>
<keyword evidence="3" id="KW-1185">Reference proteome</keyword>
<gene>
    <name evidence="2" type="ORF">PIB30_094191</name>
</gene>
<sequence length="154" mass="17443">MKFADVSVNAADLAVTAQRWTNESRLKNNQPCKAKECHQGLDEALVVGDRRGKLYSKLFFGCPFFKAGLPHCKLFVWLDRHTAKLTKKTGEFAEEKEDVNEHFSKIGMENRFADIENRVAAIEKNRKLLNPWLIVGLLLGFIAIYVTGLGRVYG</sequence>
<evidence type="ECO:0000256" key="1">
    <source>
        <dbReference type="SAM" id="Phobius"/>
    </source>
</evidence>
<protein>
    <recommendedName>
        <fullName evidence="4">Zinc finger GRF-type domain-containing protein</fullName>
    </recommendedName>
</protein>
<keyword evidence="1" id="KW-0472">Membrane</keyword>
<dbReference type="Proteomes" id="UP001341840">
    <property type="component" value="Unassembled WGS sequence"/>
</dbReference>
<comment type="caution">
    <text evidence="2">The sequence shown here is derived from an EMBL/GenBank/DDBJ whole genome shotgun (WGS) entry which is preliminary data.</text>
</comment>
<evidence type="ECO:0008006" key="4">
    <source>
        <dbReference type="Google" id="ProtNLM"/>
    </source>
</evidence>
<proteinExistence type="predicted"/>
<keyword evidence="1" id="KW-0812">Transmembrane</keyword>
<evidence type="ECO:0000313" key="3">
    <source>
        <dbReference type="Proteomes" id="UP001341840"/>
    </source>
</evidence>
<dbReference type="EMBL" id="JASCZI010243718">
    <property type="protein sequence ID" value="MED6213520.1"/>
    <property type="molecule type" value="Genomic_DNA"/>
</dbReference>
<name>A0ABU6YSY0_9FABA</name>